<proteinExistence type="predicted"/>
<dbReference type="RefSeq" id="WP_230415387.1">
    <property type="nucleotide sequence ID" value="NZ_CAJVCE010000018.1"/>
</dbReference>
<dbReference type="InterPro" id="IPR050463">
    <property type="entry name" value="Gfo/Idh/MocA_oxidrdct_glycsds"/>
</dbReference>
<feature type="domain" description="Gfo/Idh/MocA-like oxidoreductase N-terminal" evidence="3">
    <location>
        <begin position="6"/>
        <end position="119"/>
    </location>
</feature>
<protein>
    <submittedName>
        <fullName evidence="4">Inositol 2-dehydrogenase/D-chiro-inositol 3-dehydrogenase</fullName>
        <ecNumber evidence="4">1.1.1.369</ecNumber>
    </submittedName>
</protein>
<organism evidence="4 5">
    <name type="scientific">Paenibacillus allorhizosphaerae</name>
    <dbReference type="NCBI Taxonomy" id="2849866"/>
    <lineage>
        <taxon>Bacteria</taxon>
        <taxon>Bacillati</taxon>
        <taxon>Bacillota</taxon>
        <taxon>Bacilli</taxon>
        <taxon>Bacillales</taxon>
        <taxon>Paenibacillaceae</taxon>
        <taxon>Paenibacillus</taxon>
    </lineage>
</organism>
<dbReference type="EMBL" id="CAJVCE010000018">
    <property type="protein sequence ID" value="CAG7652601.1"/>
    <property type="molecule type" value="Genomic_DNA"/>
</dbReference>
<evidence type="ECO:0000313" key="5">
    <source>
        <dbReference type="Proteomes" id="UP000730618"/>
    </source>
</evidence>
<evidence type="ECO:0000313" key="4">
    <source>
        <dbReference type="EMBL" id="CAG7652601.1"/>
    </source>
</evidence>
<dbReference type="EC" id="1.1.1.369" evidence="4"/>
<feature type="region of interest" description="Disordered" evidence="2">
    <location>
        <begin position="100"/>
        <end position="120"/>
    </location>
</feature>
<keyword evidence="1 4" id="KW-0560">Oxidoreductase</keyword>
<reference evidence="4 5" key="1">
    <citation type="submission" date="2021-06" db="EMBL/GenBank/DDBJ databases">
        <authorList>
            <person name="Criscuolo A."/>
        </authorList>
    </citation>
    <scope>NUCLEOTIDE SEQUENCE [LARGE SCALE GENOMIC DNA]</scope>
    <source>
        <strain evidence="5">CIP 111802</strain>
    </source>
</reference>
<dbReference type="Pfam" id="PF01408">
    <property type="entry name" value="GFO_IDH_MocA"/>
    <property type="match status" value="1"/>
</dbReference>
<accession>A0ABM8VPJ0</accession>
<evidence type="ECO:0000256" key="2">
    <source>
        <dbReference type="SAM" id="MobiDB-lite"/>
    </source>
</evidence>
<sequence length="120" mass="13306">MKSKLKLGIVGTGNIFKSAHLKPLLEHPEVEIVAVCDTNEQKAAKIAEEHGIPYVFSDHRNLLQMEEIDAIDICTPNLYHSEISIASLKAGKHVFCEKPDAVSPEEAQKMADAARDSRKR</sequence>
<dbReference type="Proteomes" id="UP000730618">
    <property type="component" value="Unassembled WGS sequence"/>
</dbReference>
<evidence type="ECO:0000256" key="1">
    <source>
        <dbReference type="ARBA" id="ARBA00023002"/>
    </source>
</evidence>
<dbReference type="GO" id="GO:0016491">
    <property type="term" value="F:oxidoreductase activity"/>
    <property type="evidence" value="ECO:0007669"/>
    <property type="project" value="UniProtKB-KW"/>
</dbReference>
<dbReference type="InterPro" id="IPR000683">
    <property type="entry name" value="Gfo/Idh/MocA-like_OxRdtase_N"/>
</dbReference>
<evidence type="ECO:0000259" key="3">
    <source>
        <dbReference type="Pfam" id="PF01408"/>
    </source>
</evidence>
<dbReference type="PANTHER" id="PTHR43818:SF11">
    <property type="entry name" value="BCDNA.GH03377"/>
    <property type="match status" value="1"/>
</dbReference>
<name>A0ABM8VPJ0_9BACL</name>
<gene>
    <name evidence="4" type="primary">iolG_42</name>
    <name evidence="4" type="ORF">PAECIP111802_05272</name>
</gene>
<dbReference type="PANTHER" id="PTHR43818">
    <property type="entry name" value="BCDNA.GH03377"/>
    <property type="match status" value="1"/>
</dbReference>
<comment type="caution">
    <text evidence="4">The sequence shown here is derived from an EMBL/GenBank/DDBJ whole genome shotgun (WGS) entry which is preliminary data.</text>
</comment>
<keyword evidence="5" id="KW-1185">Reference proteome</keyword>